<dbReference type="EMBL" id="JH711574">
    <property type="protein sequence ID" value="EIW84989.1"/>
    <property type="molecule type" value="Genomic_DNA"/>
</dbReference>
<dbReference type="Proteomes" id="UP000053558">
    <property type="component" value="Unassembled WGS sequence"/>
</dbReference>
<evidence type="ECO:0000313" key="2">
    <source>
        <dbReference type="EMBL" id="EIW84989.1"/>
    </source>
</evidence>
<comment type="caution">
    <text evidence="2">The sequence shown here is derived from an EMBL/GenBank/DDBJ whole genome shotgun (WGS) entry which is preliminary data.</text>
</comment>
<protein>
    <recommendedName>
        <fullName evidence="1">DUF6593 domain-containing protein</fullName>
    </recommendedName>
</protein>
<dbReference type="OMA" id="ATIGNRQ"/>
<evidence type="ECO:0000313" key="3">
    <source>
        <dbReference type="Proteomes" id="UP000053558"/>
    </source>
</evidence>
<name>A0A5M3N0S0_CONPW</name>
<accession>A0A5M3N0S0</accession>
<sequence length="176" mass="20195">MSIEPYEIFFTGRNDPRDGCIVIGEDVRHVFYEFDTEVTDYAANMKTTVQSDRQPVATFEWSMGGREFGLATIYDRSIPMTQLVMPTGQPNARMFTSFDGRIYSWRRMQEDPNSYELIAAPGHQIGIFRRFDQETPVGPSWGTFQYIFTDPMLLLESLMALNLNRWLDGTYGLASG</sequence>
<evidence type="ECO:0000259" key="1">
    <source>
        <dbReference type="Pfam" id="PF20236"/>
    </source>
</evidence>
<dbReference type="InterPro" id="IPR046528">
    <property type="entry name" value="DUF6593"/>
</dbReference>
<keyword evidence="3" id="KW-1185">Reference proteome</keyword>
<feature type="domain" description="DUF6593" evidence="1">
    <location>
        <begin position="14"/>
        <end position="129"/>
    </location>
</feature>
<dbReference type="OrthoDB" id="3183898at2759"/>
<reference evidence="3" key="1">
    <citation type="journal article" date="2012" name="Science">
        <title>The Paleozoic origin of enzymatic lignin decomposition reconstructed from 31 fungal genomes.</title>
        <authorList>
            <person name="Floudas D."/>
            <person name="Binder M."/>
            <person name="Riley R."/>
            <person name="Barry K."/>
            <person name="Blanchette R.A."/>
            <person name="Henrissat B."/>
            <person name="Martinez A.T."/>
            <person name="Otillar R."/>
            <person name="Spatafora J.W."/>
            <person name="Yadav J.S."/>
            <person name="Aerts A."/>
            <person name="Benoit I."/>
            <person name="Boyd A."/>
            <person name="Carlson A."/>
            <person name="Copeland A."/>
            <person name="Coutinho P.M."/>
            <person name="de Vries R.P."/>
            <person name="Ferreira P."/>
            <person name="Findley K."/>
            <person name="Foster B."/>
            <person name="Gaskell J."/>
            <person name="Glotzer D."/>
            <person name="Gorecki P."/>
            <person name="Heitman J."/>
            <person name="Hesse C."/>
            <person name="Hori C."/>
            <person name="Igarashi K."/>
            <person name="Jurgens J.A."/>
            <person name="Kallen N."/>
            <person name="Kersten P."/>
            <person name="Kohler A."/>
            <person name="Kuees U."/>
            <person name="Kumar T.K.A."/>
            <person name="Kuo A."/>
            <person name="LaButti K."/>
            <person name="Larrondo L.F."/>
            <person name="Lindquist E."/>
            <person name="Ling A."/>
            <person name="Lombard V."/>
            <person name="Lucas S."/>
            <person name="Lundell T."/>
            <person name="Martin R."/>
            <person name="McLaughlin D.J."/>
            <person name="Morgenstern I."/>
            <person name="Morin E."/>
            <person name="Murat C."/>
            <person name="Nagy L.G."/>
            <person name="Nolan M."/>
            <person name="Ohm R.A."/>
            <person name="Patyshakuliyeva A."/>
            <person name="Rokas A."/>
            <person name="Ruiz-Duenas F.J."/>
            <person name="Sabat G."/>
            <person name="Salamov A."/>
            <person name="Samejima M."/>
            <person name="Schmutz J."/>
            <person name="Slot J.C."/>
            <person name="St John F."/>
            <person name="Stenlid J."/>
            <person name="Sun H."/>
            <person name="Sun S."/>
            <person name="Syed K."/>
            <person name="Tsang A."/>
            <person name="Wiebenga A."/>
            <person name="Young D."/>
            <person name="Pisabarro A."/>
            <person name="Eastwood D.C."/>
            <person name="Martin F."/>
            <person name="Cullen D."/>
            <person name="Grigoriev I.V."/>
            <person name="Hibbett D.S."/>
        </authorList>
    </citation>
    <scope>NUCLEOTIDE SEQUENCE [LARGE SCALE GENOMIC DNA]</scope>
    <source>
        <strain evidence="3">RWD-64-598 SS2</strain>
    </source>
</reference>
<dbReference type="AlphaFoldDB" id="A0A5M3N0S0"/>
<dbReference type="KEGG" id="cput:CONPUDRAFT_69936"/>
<dbReference type="GeneID" id="19208773"/>
<gene>
    <name evidence="2" type="ORF">CONPUDRAFT_69936</name>
</gene>
<proteinExistence type="predicted"/>
<organism evidence="2 3">
    <name type="scientific">Coniophora puteana (strain RWD-64-598)</name>
    <name type="common">Brown rot fungus</name>
    <dbReference type="NCBI Taxonomy" id="741705"/>
    <lineage>
        <taxon>Eukaryota</taxon>
        <taxon>Fungi</taxon>
        <taxon>Dikarya</taxon>
        <taxon>Basidiomycota</taxon>
        <taxon>Agaricomycotina</taxon>
        <taxon>Agaricomycetes</taxon>
        <taxon>Agaricomycetidae</taxon>
        <taxon>Boletales</taxon>
        <taxon>Coniophorineae</taxon>
        <taxon>Coniophoraceae</taxon>
        <taxon>Coniophora</taxon>
    </lineage>
</organism>
<dbReference type="RefSeq" id="XP_007764166.1">
    <property type="nucleotide sequence ID" value="XM_007765976.1"/>
</dbReference>
<dbReference type="Pfam" id="PF20236">
    <property type="entry name" value="DUF6593"/>
    <property type="match status" value="1"/>
</dbReference>